<dbReference type="eggNOG" id="ENOG502QPKV">
    <property type="taxonomic scope" value="Eukaryota"/>
</dbReference>
<feature type="region of interest" description="Disordered" evidence="1">
    <location>
        <begin position="121"/>
        <end position="142"/>
    </location>
</feature>
<feature type="compositionally biased region" description="Low complexity" evidence="1">
    <location>
        <begin position="214"/>
        <end position="224"/>
    </location>
</feature>
<name>B4KQ59_DROMO</name>
<feature type="region of interest" description="Disordered" evidence="1">
    <location>
        <begin position="319"/>
        <end position="340"/>
    </location>
</feature>
<dbReference type="AlphaFoldDB" id="B4KQ59"/>
<keyword evidence="3" id="KW-1185">Reference proteome</keyword>
<feature type="compositionally biased region" description="Low complexity" evidence="1">
    <location>
        <begin position="195"/>
        <end position="207"/>
    </location>
</feature>
<dbReference type="OrthoDB" id="269872at2759"/>
<evidence type="ECO:0000313" key="2">
    <source>
        <dbReference type="EMBL" id="EDW09187.2"/>
    </source>
</evidence>
<feature type="region of interest" description="Disordered" evidence="1">
    <location>
        <begin position="194"/>
        <end position="224"/>
    </location>
</feature>
<accession>B4KQ59</accession>
<feature type="region of interest" description="Disordered" evidence="1">
    <location>
        <begin position="65"/>
        <end position="107"/>
    </location>
</feature>
<dbReference type="GO" id="GO:1905515">
    <property type="term" value="P:non-motile cilium assembly"/>
    <property type="evidence" value="ECO:0007669"/>
    <property type="project" value="EnsemblMetazoa"/>
</dbReference>
<protein>
    <recommendedName>
        <fullName evidence="4">Testis-expressed sequence 9 protein</fullName>
    </recommendedName>
</protein>
<dbReference type="HOGENOM" id="CLU_712249_0_0_1"/>
<dbReference type="Proteomes" id="UP000009192">
    <property type="component" value="Unassembled WGS sequence"/>
</dbReference>
<gene>
    <name evidence="2" type="primary">Dmoj\GI20388</name>
    <name evidence="2" type="ORF">Dmoj_GI20388</name>
</gene>
<feature type="compositionally biased region" description="Low complexity" evidence="1">
    <location>
        <begin position="132"/>
        <end position="142"/>
    </location>
</feature>
<dbReference type="GO" id="GO:0044458">
    <property type="term" value="P:motile cilium assembly"/>
    <property type="evidence" value="ECO:0007669"/>
    <property type="project" value="EnsemblMetazoa"/>
</dbReference>
<evidence type="ECO:0000313" key="3">
    <source>
        <dbReference type="Proteomes" id="UP000009192"/>
    </source>
</evidence>
<reference evidence="2 3" key="1">
    <citation type="journal article" date="2007" name="Nature">
        <title>Evolution of genes and genomes on the Drosophila phylogeny.</title>
        <authorList>
            <consortium name="Drosophila 12 Genomes Consortium"/>
            <person name="Clark A.G."/>
            <person name="Eisen M.B."/>
            <person name="Smith D.R."/>
            <person name="Bergman C.M."/>
            <person name="Oliver B."/>
            <person name="Markow T.A."/>
            <person name="Kaufman T.C."/>
            <person name="Kellis M."/>
            <person name="Gelbart W."/>
            <person name="Iyer V.N."/>
            <person name="Pollard D.A."/>
            <person name="Sackton T.B."/>
            <person name="Larracuente A.M."/>
            <person name="Singh N.D."/>
            <person name="Abad J.P."/>
            <person name="Abt D.N."/>
            <person name="Adryan B."/>
            <person name="Aguade M."/>
            <person name="Akashi H."/>
            <person name="Anderson W.W."/>
            <person name="Aquadro C.F."/>
            <person name="Ardell D.H."/>
            <person name="Arguello R."/>
            <person name="Artieri C.G."/>
            <person name="Barbash D.A."/>
            <person name="Barker D."/>
            <person name="Barsanti P."/>
            <person name="Batterham P."/>
            <person name="Batzoglou S."/>
            <person name="Begun D."/>
            <person name="Bhutkar A."/>
            <person name="Blanco E."/>
            <person name="Bosak S.A."/>
            <person name="Bradley R.K."/>
            <person name="Brand A.D."/>
            <person name="Brent M.R."/>
            <person name="Brooks A.N."/>
            <person name="Brown R.H."/>
            <person name="Butlin R.K."/>
            <person name="Caggese C."/>
            <person name="Calvi B.R."/>
            <person name="Bernardo de Carvalho A."/>
            <person name="Caspi A."/>
            <person name="Castrezana S."/>
            <person name="Celniker S.E."/>
            <person name="Chang J.L."/>
            <person name="Chapple C."/>
            <person name="Chatterji S."/>
            <person name="Chinwalla A."/>
            <person name="Civetta A."/>
            <person name="Clifton S.W."/>
            <person name="Comeron J.M."/>
            <person name="Costello J.C."/>
            <person name="Coyne J.A."/>
            <person name="Daub J."/>
            <person name="David R.G."/>
            <person name="Delcher A.L."/>
            <person name="Delehaunty K."/>
            <person name="Do C.B."/>
            <person name="Ebling H."/>
            <person name="Edwards K."/>
            <person name="Eickbush T."/>
            <person name="Evans J.D."/>
            <person name="Filipski A."/>
            <person name="Findeiss S."/>
            <person name="Freyhult E."/>
            <person name="Fulton L."/>
            <person name="Fulton R."/>
            <person name="Garcia A.C."/>
            <person name="Gardiner A."/>
            <person name="Garfield D.A."/>
            <person name="Garvin B.E."/>
            <person name="Gibson G."/>
            <person name="Gilbert D."/>
            <person name="Gnerre S."/>
            <person name="Godfrey J."/>
            <person name="Good R."/>
            <person name="Gotea V."/>
            <person name="Gravely B."/>
            <person name="Greenberg A.J."/>
            <person name="Griffiths-Jones S."/>
            <person name="Gross S."/>
            <person name="Guigo R."/>
            <person name="Gustafson E.A."/>
            <person name="Haerty W."/>
            <person name="Hahn M.W."/>
            <person name="Halligan D.L."/>
            <person name="Halpern A.L."/>
            <person name="Halter G.M."/>
            <person name="Han M.V."/>
            <person name="Heger A."/>
            <person name="Hillier L."/>
            <person name="Hinrichs A.S."/>
            <person name="Holmes I."/>
            <person name="Hoskins R.A."/>
            <person name="Hubisz M.J."/>
            <person name="Hultmark D."/>
            <person name="Huntley M.A."/>
            <person name="Jaffe D.B."/>
            <person name="Jagadeeshan S."/>
            <person name="Jeck W.R."/>
            <person name="Johnson J."/>
            <person name="Jones C.D."/>
            <person name="Jordan W.C."/>
            <person name="Karpen G.H."/>
            <person name="Kataoka E."/>
            <person name="Keightley P.D."/>
            <person name="Kheradpour P."/>
            <person name="Kirkness E.F."/>
            <person name="Koerich L.B."/>
            <person name="Kristiansen K."/>
            <person name="Kudrna D."/>
            <person name="Kulathinal R.J."/>
            <person name="Kumar S."/>
            <person name="Kwok R."/>
            <person name="Lander E."/>
            <person name="Langley C.H."/>
            <person name="Lapoint R."/>
            <person name="Lazzaro B.P."/>
            <person name="Lee S.J."/>
            <person name="Levesque L."/>
            <person name="Li R."/>
            <person name="Lin C.F."/>
            <person name="Lin M.F."/>
            <person name="Lindblad-Toh K."/>
            <person name="Llopart A."/>
            <person name="Long M."/>
            <person name="Low L."/>
            <person name="Lozovsky E."/>
            <person name="Lu J."/>
            <person name="Luo M."/>
            <person name="Machado C.A."/>
            <person name="Makalowski W."/>
            <person name="Marzo M."/>
            <person name="Matsuda M."/>
            <person name="Matzkin L."/>
            <person name="McAllister B."/>
            <person name="McBride C.S."/>
            <person name="McKernan B."/>
            <person name="McKernan K."/>
            <person name="Mendez-Lago M."/>
            <person name="Minx P."/>
            <person name="Mollenhauer M.U."/>
            <person name="Montooth K."/>
            <person name="Mount S.M."/>
            <person name="Mu X."/>
            <person name="Myers E."/>
            <person name="Negre B."/>
            <person name="Newfeld S."/>
            <person name="Nielsen R."/>
            <person name="Noor M.A."/>
            <person name="O'Grady P."/>
            <person name="Pachter L."/>
            <person name="Papaceit M."/>
            <person name="Parisi M.J."/>
            <person name="Parisi M."/>
            <person name="Parts L."/>
            <person name="Pedersen J.S."/>
            <person name="Pesole G."/>
            <person name="Phillippy A.M."/>
            <person name="Ponting C.P."/>
            <person name="Pop M."/>
            <person name="Porcelli D."/>
            <person name="Powell J.R."/>
            <person name="Prohaska S."/>
            <person name="Pruitt K."/>
            <person name="Puig M."/>
            <person name="Quesneville H."/>
            <person name="Ram K.R."/>
            <person name="Rand D."/>
            <person name="Rasmussen M.D."/>
            <person name="Reed L.K."/>
            <person name="Reenan R."/>
            <person name="Reily A."/>
            <person name="Remington K.A."/>
            <person name="Rieger T.T."/>
            <person name="Ritchie M.G."/>
            <person name="Robin C."/>
            <person name="Rogers Y.H."/>
            <person name="Rohde C."/>
            <person name="Rozas J."/>
            <person name="Rubenfield M.J."/>
            <person name="Ruiz A."/>
            <person name="Russo S."/>
            <person name="Salzberg S.L."/>
            <person name="Sanchez-Gracia A."/>
            <person name="Saranga D.J."/>
            <person name="Sato H."/>
            <person name="Schaeffer S.W."/>
            <person name="Schatz M.C."/>
            <person name="Schlenke T."/>
            <person name="Schwartz R."/>
            <person name="Segarra C."/>
            <person name="Singh R.S."/>
            <person name="Sirot L."/>
            <person name="Sirota M."/>
            <person name="Sisneros N.B."/>
            <person name="Smith C.D."/>
            <person name="Smith T.F."/>
            <person name="Spieth J."/>
            <person name="Stage D.E."/>
            <person name="Stark A."/>
            <person name="Stephan W."/>
            <person name="Strausberg R.L."/>
            <person name="Strempel S."/>
            <person name="Sturgill D."/>
            <person name="Sutton G."/>
            <person name="Sutton G.G."/>
            <person name="Tao W."/>
            <person name="Teichmann S."/>
            <person name="Tobari Y.N."/>
            <person name="Tomimura Y."/>
            <person name="Tsolas J.M."/>
            <person name="Valente V.L."/>
            <person name="Venter E."/>
            <person name="Venter J.C."/>
            <person name="Vicario S."/>
            <person name="Vieira F.G."/>
            <person name="Vilella A.J."/>
            <person name="Villasante A."/>
            <person name="Walenz B."/>
            <person name="Wang J."/>
            <person name="Wasserman M."/>
            <person name="Watts T."/>
            <person name="Wilson D."/>
            <person name="Wilson R.K."/>
            <person name="Wing R.A."/>
            <person name="Wolfner M.F."/>
            <person name="Wong A."/>
            <person name="Wong G.K."/>
            <person name="Wu C.I."/>
            <person name="Wu G."/>
            <person name="Yamamoto D."/>
            <person name="Yang H.P."/>
            <person name="Yang S.P."/>
            <person name="Yorke J.A."/>
            <person name="Yoshida K."/>
            <person name="Zdobnov E."/>
            <person name="Zhang P."/>
            <person name="Zhang Y."/>
            <person name="Zimin A.V."/>
            <person name="Baldwin J."/>
            <person name="Abdouelleil A."/>
            <person name="Abdulkadir J."/>
            <person name="Abebe A."/>
            <person name="Abera B."/>
            <person name="Abreu J."/>
            <person name="Acer S.C."/>
            <person name="Aftuck L."/>
            <person name="Alexander A."/>
            <person name="An P."/>
            <person name="Anderson E."/>
            <person name="Anderson S."/>
            <person name="Arachi H."/>
            <person name="Azer M."/>
            <person name="Bachantsang P."/>
            <person name="Barry A."/>
            <person name="Bayul T."/>
            <person name="Berlin A."/>
            <person name="Bessette D."/>
            <person name="Bloom T."/>
            <person name="Blye J."/>
            <person name="Boguslavskiy L."/>
            <person name="Bonnet C."/>
            <person name="Boukhgalter B."/>
            <person name="Bourzgui I."/>
            <person name="Brown A."/>
            <person name="Cahill P."/>
            <person name="Channer S."/>
            <person name="Cheshatsang Y."/>
            <person name="Chuda L."/>
            <person name="Citroen M."/>
            <person name="Collymore A."/>
            <person name="Cooke P."/>
            <person name="Costello M."/>
            <person name="D'Aco K."/>
            <person name="Daza R."/>
            <person name="De Haan G."/>
            <person name="DeGray S."/>
            <person name="DeMaso C."/>
            <person name="Dhargay N."/>
            <person name="Dooley K."/>
            <person name="Dooley E."/>
            <person name="Doricent M."/>
            <person name="Dorje P."/>
            <person name="Dorjee K."/>
            <person name="Dupes A."/>
            <person name="Elong R."/>
            <person name="Falk J."/>
            <person name="Farina A."/>
            <person name="Faro S."/>
            <person name="Ferguson D."/>
            <person name="Fisher S."/>
            <person name="Foley C.D."/>
            <person name="Franke A."/>
            <person name="Friedrich D."/>
            <person name="Gadbois L."/>
            <person name="Gearin G."/>
            <person name="Gearin C.R."/>
            <person name="Giannoukos G."/>
            <person name="Goode T."/>
            <person name="Graham J."/>
            <person name="Grandbois E."/>
            <person name="Grewal S."/>
            <person name="Gyaltsen K."/>
            <person name="Hafez N."/>
            <person name="Hagos B."/>
            <person name="Hall J."/>
            <person name="Henson C."/>
            <person name="Hollinger A."/>
            <person name="Honan T."/>
            <person name="Huard M.D."/>
            <person name="Hughes L."/>
            <person name="Hurhula B."/>
            <person name="Husby M.E."/>
            <person name="Kamat A."/>
            <person name="Kanga B."/>
            <person name="Kashin S."/>
            <person name="Khazanovich D."/>
            <person name="Kisner P."/>
            <person name="Lance K."/>
            <person name="Lara M."/>
            <person name="Lee W."/>
            <person name="Lennon N."/>
            <person name="Letendre F."/>
            <person name="LeVine R."/>
            <person name="Lipovsky A."/>
            <person name="Liu X."/>
            <person name="Liu J."/>
            <person name="Liu S."/>
            <person name="Lokyitsang T."/>
            <person name="Lokyitsang Y."/>
            <person name="Lubonja R."/>
            <person name="Lui A."/>
            <person name="MacDonald P."/>
            <person name="Magnisalis V."/>
            <person name="Maru K."/>
            <person name="Matthews C."/>
            <person name="McCusker W."/>
            <person name="McDonough S."/>
            <person name="Mehta T."/>
            <person name="Meldrim J."/>
            <person name="Meneus L."/>
            <person name="Mihai O."/>
            <person name="Mihalev A."/>
            <person name="Mihova T."/>
            <person name="Mittelman R."/>
            <person name="Mlenga V."/>
            <person name="Montmayeur A."/>
            <person name="Mulrain L."/>
            <person name="Navidi A."/>
            <person name="Naylor J."/>
            <person name="Negash T."/>
            <person name="Nguyen T."/>
            <person name="Nguyen N."/>
            <person name="Nicol R."/>
            <person name="Norbu C."/>
            <person name="Norbu N."/>
            <person name="Novod N."/>
            <person name="O'Neill B."/>
            <person name="Osman S."/>
            <person name="Markiewicz E."/>
            <person name="Oyono O.L."/>
            <person name="Patti C."/>
            <person name="Phunkhang P."/>
            <person name="Pierre F."/>
            <person name="Priest M."/>
            <person name="Raghuraman S."/>
            <person name="Rege F."/>
            <person name="Reyes R."/>
            <person name="Rise C."/>
            <person name="Rogov P."/>
            <person name="Ross K."/>
            <person name="Ryan E."/>
            <person name="Settipalli S."/>
            <person name="Shea T."/>
            <person name="Sherpa N."/>
            <person name="Shi L."/>
            <person name="Shih D."/>
            <person name="Sparrow T."/>
            <person name="Spaulding J."/>
            <person name="Stalker J."/>
            <person name="Stange-Thomann N."/>
            <person name="Stavropoulos S."/>
            <person name="Stone C."/>
            <person name="Strader C."/>
            <person name="Tesfaye S."/>
            <person name="Thomson T."/>
            <person name="Thoulutsang Y."/>
            <person name="Thoulutsang D."/>
            <person name="Topham K."/>
            <person name="Topping I."/>
            <person name="Tsamla T."/>
            <person name="Vassiliev H."/>
            <person name="Vo A."/>
            <person name="Wangchuk T."/>
            <person name="Wangdi T."/>
            <person name="Weiand M."/>
            <person name="Wilkinson J."/>
            <person name="Wilson A."/>
            <person name="Yadav S."/>
            <person name="Young G."/>
            <person name="Yu Q."/>
            <person name="Zembek L."/>
            <person name="Zhong D."/>
            <person name="Zimmer A."/>
            <person name="Zwirko Z."/>
            <person name="Jaffe D.B."/>
            <person name="Alvarez P."/>
            <person name="Brockman W."/>
            <person name="Butler J."/>
            <person name="Chin C."/>
            <person name="Gnerre S."/>
            <person name="Grabherr M."/>
            <person name="Kleber M."/>
            <person name="Mauceli E."/>
            <person name="MacCallum I."/>
        </authorList>
    </citation>
    <scope>NUCLEOTIDE SEQUENCE [LARGE SCALE GENOMIC DNA]</scope>
    <source>
        <strain evidence="3">Tucson 15081-1352.22</strain>
    </source>
</reference>
<feature type="compositionally biased region" description="Basic and acidic residues" evidence="1">
    <location>
        <begin position="319"/>
        <end position="333"/>
    </location>
</feature>
<evidence type="ECO:0008006" key="4">
    <source>
        <dbReference type="Google" id="ProtNLM"/>
    </source>
</evidence>
<dbReference type="GO" id="GO:0036064">
    <property type="term" value="C:ciliary basal body"/>
    <property type="evidence" value="ECO:0007669"/>
    <property type="project" value="EnsemblMetazoa"/>
</dbReference>
<sequence length="460" mass="52242">MAEILSREKELFHINQELNLMSLNHPIDNGSQVASQSRYCTYLKQKGPSTLLKKKLHANVNLDGAITNRHTVGRGHRSKVSKSPNKSAPTTPTPPSTQAATPRGKQTTNLVSQLNKARIGDWRGGRAHGRHATAPAASTAATTNLSTAAAAAGRIDSTFTRRATHKTATFVKYRNPNFKASPSLDLLLRNADGFEQQQSQQSQQLQQPQPPQPQQQQQQQQQEEQQPLVELELVQQSRESTTIISGQSKKQLTQDNFIKFLKAKVAILEEDHGQLTQDMADQKMQLEQTLEALRKAEAQRDQAISTNAKLSEQLHRLELQSEDANRRQKDRQSEYNNQQHELELLRRDAKLLKQTNANLENRLMRANDEAEATRQMLSQQATQQREDLDYSRKELKMRDNRIKALKRQRADLLNAYKKQLFMIDNLKRQNSCVEQAVAIGFGEKEFNKVLEWNTGTKTVF</sequence>
<dbReference type="KEGG" id="dmo:Dmoj_GI20388"/>
<dbReference type="PANTHER" id="PTHR23313">
    <property type="entry name" value="TSEC1-RELATED"/>
    <property type="match status" value="1"/>
</dbReference>
<dbReference type="InParanoid" id="B4KQ59"/>
<dbReference type="SMR" id="B4KQ59"/>
<proteinExistence type="predicted"/>
<organism evidence="2 3">
    <name type="scientific">Drosophila mojavensis</name>
    <name type="common">Fruit fly</name>
    <dbReference type="NCBI Taxonomy" id="7230"/>
    <lineage>
        <taxon>Eukaryota</taxon>
        <taxon>Metazoa</taxon>
        <taxon>Ecdysozoa</taxon>
        <taxon>Arthropoda</taxon>
        <taxon>Hexapoda</taxon>
        <taxon>Insecta</taxon>
        <taxon>Pterygota</taxon>
        <taxon>Neoptera</taxon>
        <taxon>Endopterygota</taxon>
        <taxon>Diptera</taxon>
        <taxon>Brachycera</taxon>
        <taxon>Muscomorpha</taxon>
        <taxon>Ephydroidea</taxon>
        <taxon>Drosophilidae</taxon>
        <taxon>Drosophila</taxon>
    </lineage>
</organism>
<dbReference type="EMBL" id="CH933808">
    <property type="protein sequence ID" value="EDW09187.2"/>
    <property type="molecule type" value="Genomic_DNA"/>
</dbReference>
<evidence type="ECO:0000256" key="1">
    <source>
        <dbReference type="SAM" id="MobiDB-lite"/>
    </source>
</evidence>
<dbReference type="PANTHER" id="PTHR23313:SF0">
    <property type="entry name" value="TESTIS-EXPRESSED PROTEIN 9"/>
    <property type="match status" value="1"/>
</dbReference>
<dbReference type="PhylomeDB" id="B4KQ59"/>
<feature type="compositionally biased region" description="Basic residues" evidence="1">
    <location>
        <begin position="71"/>
        <end position="80"/>
    </location>
</feature>